<dbReference type="Proteomes" id="UP000229730">
    <property type="component" value="Unassembled WGS sequence"/>
</dbReference>
<dbReference type="EMBL" id="PDEM01000009">
    <property type="protein sequence ID" value="PHZ85896.1"/>
    <property type="molecule type" value="Genomic_DNA"/>
</dbReference>
<accession>A0A2G4YWS8</accession>
<evidence type="ECO:0000313" key="1">
    <source>
        <dbReference type="EMBL" id="PHZ85896.1"/>
    </source>
</evidence>
<sequence>MSSSKIEWTENTWNPVAGCAIVSPGCTNCYAMRMAARLEAMGVQKYSNLTRKTAGKHKWTGEVFLDNRALSQPFKWKKSRRVFVNSMSDLFHEAVPDDFIKKVWDVMAKTPQHEYQILTKRPKRMQEVLSKLPVIKNVWVGVSVESSDYNFRIDLLRDTPAHVKFISFEPLIGNVVGANLTGIDWAIVGGESGPGARPMDISWVEYIQNICKEAGTAFFFKQWGGINKKKTGRELHGRTWDEYPEKVRVAV</sequence>
<reference evidence="1 2" key="1">
    <citation type="submission" date="2017-10" db="EMBL/GenBank/DDBJ databases">
        <title>Frigbacter circumglobatus gen. nov. sp. nov., isolated from sediment cultured in situ.</title>
        <authorList>
            <person name="Zhao Z."/>
        </authorList>
    </citation>
    <scope>NUCLEOTIDE SEQUENCE [LARGE SCALE GENOMIC DNA]</scope>
    <source>
        <strain evidence="1 2">ZYL</strain>
    </source>
</reference>
<dbReference type="RefSeq" id="WP_099471481.1">
    <property type="nucleotide sequence ID" value="NZ_CP041025.1"/>
</dbReference>
<dbReference type="AlphaFoldDB" id="A0A2G4YWS8"/>
<evidence type="ECO:0000313" key="2">
    <source>
        <dbReference type="Proteomes" id="UP000229730"/>
    </source>
</evidence>
<proteinExistence type="predicted"/>
<organism evidence="1 2">
    <name type="scientific">Paremcibacter congregatus</name>
    <dbReference type="NCBI Taxonomy" id="2043170"/>
    <lineage>
        <taxon>Bacteria</taxon>
        <taxon>Pseudomonadati</taxon>
        <taxon>Pseudomonadota</taxon>
        <taxon>Alphaproteobacteria</taxon>
        <taxon>Emcibacterales</taxon>
        <taxon>Emcibacteraceae</taxon>
        <taxon>Paremcibacter</taxon>
    </lineage>
</organism>
<dbReference type="GO" id="GO:0005524">
    <property type="term" value="F:ATP binding"/>
    <property type="evidence" value="ECO:0007669"/>
    <property type="project" value="UniProtKB-KW"/>
</dbReference>
<dbReference type="OrthoDB" id="9787478at2"/>
<protein>
    <submittedName>
        <fullName evidence="1">ABC transporter ATP-binding protein</fullName>
    </submittedName>
</protein>
<dbReference type="Pfam" id="PF07505">
    <property type="entry name" value="DUF5131"/>
    <property type="match status" value="1"/>
</dbReference>
<keyword evidence="2" id="KW-1185">Reference proteome</keyword>
<keyword evidence="1" id="KW-0547">Nucleotide-binding</keyword>
<name>A0A2G4YWS8_9PROT</name>
<comment type="caution">
    <text evidence="1">The sequence shown here is derived from an EMBL/GenBank/DDBJ whole genome shotgun (WGS) entry which is preliminary data.</text>
</comment>
<dbReference type="InterPro" id="IPR011101">
    <property type="entry name" value="DUF5131"/>
</dbReference>
<dbReference type="InParanoid" id="A0A2G4YWS8"/>
<keyword evidence="1" id="KW-0067">ATP-binding</keyword>
<gene>
    <name evidence="1" type="ORF">CRD36_04260</name>
</gene>